<evidence type="ECO:0000256" key="2">
    <source>
        <dbReference type="SAM" id="Phobius"/>
    </source>
</evidence>
<feature type="transmembrane region" description="Helical" evidence="2">
    <location>
        <begin position="129"/>
        <end position="147"/>
    </location>
</feature>
<keyword evidence="1" id="KW-0520">NAD</keyword>
<dbReference type="InterPro" id="IPR035897">
    <property type="entry name" value="Toll_tir_struct_dom_sf"/>
</dbReference>
<protein>
    <recommendedName>
        <fullName evidence="3">TIR domain-containing protein</fullName>
    </recommendedName>
</protein>
<dbReference type="Gene3D" id="3.40.50.10140">
    <property type="entry name" value="Toll/interleukin-1 receptor homology (TIR) domain"/>
    <property type="match status" value="1"/>
</dbReference>
<name>A0AAU9RRQ0_THLAR</name>
<proteinExistence type="predicted"/>
<dbReference type="AlphaFoldDB" id="A0AAU9RRQ0"/>
<dbReference type="Proteomes" id="UP000836841">
    <property type="component" value="Chromosome 2"/>
</dbReference>
<gene>
    <name evidence="4" type="ORF">TAV2_LOCUS5497</name>
</gene>
<feature type="domain" description="TIR" evidence="3">
    <location>
        <begin position="1"/>
        <end position="108"/>
    </location>
</feature>
<evidence type="ECO:0000256" key="1">
    <source>
        <dbReference type="ARBA" id="ARBA00023027"/>
    </source>
</evidence>
<evidence type="ECO:0000313" key="4">
    <source>
        <dbReference type="EMBL" id="CAH2046403.1"/>
    </source>
</evidence>
<reference evidence="4 5" key="1">
    <citation type="submission" date="2022-03" db="EMBL/GenBank/DDBJ databases">
        <authorList>
            <person name="Nunn A."/>
            <person name="Chopra R."/>
            <person name="Nunn A."/>
            <person name="Contreras Garrido A."/>
        </authorList>
    </citation>
    <scope>NUCLEOTIDE SEQUENCE [LARGE SCALE GENOMIC DNA]</scope>
</reference>
<feature type="transmembrane region" description="Helical" evidence="2">
    <location>
        <begin position="153"/>
        <end position="171"/>
    </location>
</feature>
<dbReference type="Pfam" id="PF01582">
    <property type="entry name" value="TIR"/>
    <property type="match status" value="1"/>
</dbReference>
<keyword evidence="2" id="KW-0812">Transmembrane</keyword>
<dbReference type="GO" id="GO:0007165">
    <property type="term" value="P:signal transduction"/>
    <property type="evidence" value="ECO:0007669"/>
    <property type="project" value="InterPro"/>
</dbReference>
<evidence type="ECO:0000259" key="3">
    <source>
        <dbReference type="PROSITE" id="PS50104"/>
    </source>
</evidence>
<dbReference type="PANTHER" id="PTHR32009:SF109">
    <property type="entry name" value="TOLL-INTERLEUKIN-RESISTANCE (TIR) DOMAIN FAMILY PROTEIN"/>
    <property type="match status" value="1"/>
</dbReference>
<keyword evidence="2" id="KW-1133">Transmembrane helix</keyword>
<sequence>MALAFFSKRYPESEYCLDELQRMKELVEEGRLKVIPVFVNVTTSDVKNFNGVFGRKFNEMRKRYEQEPEKVQKWKKAVEYISEISGVPCTSTDRYVVSETVKAVKKQLFLMYGRDPNPMKSTDRVFSNLLMAFLIGSFGGLIVPRIFFSNRELLRVAFWLVTLPISFMVFLKFEEGVKTPPPVTTPPPS</sequence>
<evidence type="ECO:0000313" key="5">
    <source>
        <dbReference type="Proteomes" id="UP000836841"/>
    </source>
</evidence>
<dbReference type="PANTHER" id="PTHR32009">
    <property type="entry name" value="TMV RESISTANCE PROTEIN N-LIKE"/>
    <property type="match status" value="1"/>
</dbReference>
<dbReference type="SUPFAM" id="SSF52200">
    <property type="entry name" value="Toll/Interleukin receptor TIR domain"/>
    <property type="match status" value="1"/>
</dbReference>
<dbReference type="PROSITE" id="PS50104">
    <property type="entry name" value="TIR"/>
    <property type="match status" value="1"/>
</dbReference>
<dbReference type="EMBL" id="OU466858">
    <property type="protein sequence ID" value="CAH2046403.1"/>
    <property type="molecule type" value="Genomic_DNA"/>
</dbReference>
<organism evidence="4 5">
    <name type="scientific">Thlaspi arvense</name>
    <name type="common">Field penny-cress</name>
    <dbReference type="NCBI Taxonomy" id="13288"/>
    <lineage>
        <taxon>Eukaryota</taxon>
        <taxon>Viridiplantae</taxon>
        <taxon>Streptophyta</taxon>
        <taxon>Embryophyta</taxon>
        <taxon>Tracheophyta</taxon>
        <taxon>Spermatophyta</taxon>
        <taxon>Magnoliopsida</taxon>
        <taxon>eudicotyledons</taxon>
        <taxon>Gunneridae</taxon>
        <taxon>Pentapetalae</taxon>
        <taxon>rosids</taxon>
        <taxon>malvids</taxon>
        <taxon>Brassicales</taxon>
        <taxon>Brassicaceae</taxon>
        <taxon>Thlaspideae</taxon>
        <taxon>Thlaspi</taxon>
    </lineage>
</organism>
<dbReference type="InterPro" id="IPR000157">
    <property type="entry name" value="TIR_dom"/>
</dbReference>
<keyword evidence="5" id="KW-1185">Reference proteome</keyword>
<accession>A0AAU9RRQ0</accession>
<keyword evidence="2" id="KW-0472">Membrane</keyword>